<keyword evidence="3" id="KW-1003">Cell membrane</keyword>
<organism evidence="9 10">
    <name type="scientific">Rhabdobacter roseus</name>
    <dbReference type="NCBI Taxonomy" id="1655419"/>
    <lineage>
        <taxon>Bacteria</taxon>
        <taxon>Pseudomonadati</taxon>
        <taxon>Bacteroidota</taxon>
        <taxon>Cytophagia</taxon>
        <taxon>Cytophagales</taxon>
        <taxon>Cytophagaceae</taxon>
        <taxon>Rhabdobacter</taxon>
    </lineage>
</organism>
<feature type="transmembrane region" description="Helical" evidence="8">
    <location>
        <begin position="460"/>
        <end position="483"/>
    </location>
</feature>
<comment type="subcellular location">
    <subcellularLocation>
        <location evidence="1">Cell membrane</location>
        <topology evidence="1">Multi-pass membrane protein</topology>
    </subcellularLocation>
</comment>
<sequence length="486" mass="51370">MSTPAFWGDPLLLLVVGVLIVVGGIIALRLNPFLALLLGAFVVAALTPAAAIEQYALGKGMALDAARQMATRSIGERIALEFGNTCRQIGILIAMASIIGKCMLESGAAERIVRSMLRLTGESKAPLSFLGGSFFLGIPVFFDTVFYLMIPLAKAMAMRIGKNYLLLVLAVTAGAAMANSLVPPTPGPLFLVSEMHIPIGMMMIGGFLVGLVTIAAGYLFALWANRKWPIPLRDSLDAPLQDIASLSTQGDAHLPPLWFSLLPILIPLVFISAQASLDSFTTEATAGTSALVQTVTDALRFLGEKNTALVMGGLAALLLLVVQKKGDKELMRASVQAALMSAGVIILITAAGGAFGGMLQQTGISARIGGLTKDYQMALIPLAFFITAVVRTTQGSATVAMITASGILAGMANTMQLEYHQLYLGLSIACGSKLIPWMNDSGFWIVCKMSNLTEKEALKTFSPMLTVMGFVGLFVILIAAKIWPLV</sequence>
<feature type="transmembrane region" description="Helical" evidence="8">
    <location>
        <begin position="334"/>
        <end position="355"/>
    </location>
</feature>
<dbReference type="PANTHER" id="PTHR30354:SF22">
    <property type="entry name" value="HIGH-AFFINITY GLUCONATE TRANSPORTER"/>
    <property type="match status" value="1"/>
</dbReference>
<evidence type="ECO:0000256" key="2">
    <source>
        <dbReference type="ARBA" id="ARBA00022448"/>
    </source>
</evidence>
<keyword evidence="5 8" id="KW-1133">Transmembrane helix</keyword>
<evidence type="ECO:0000313" key="9">
    <source>
        <dbReference type="EMBL" id="MBB5287226.1"/>
    </source>
</evidence>
<feature type="transmembrane region" description="Helical" evidence="8">
    <location>
        <begin position="306"/>
        <end position="322"/>
    </location>
</feature>
<evidence type="ECO:0000256" key="6">
    <source>
        <dbReference type="ARBA" id="ARBA00023136"/>
    </source>
</evidence>
<feature type="transmembrane region" description="Helical" evidence="8">
    <location>
        <begin position="6"/>
        <end position="26"/>
    </location>
</feature>
<dbReference type="Proteomes" id="UP000557307">
    <property type="component" value="Unassembled WGS sequence"/>
</dbReference>
<evidence type="ECO:0000256" key="3">
    <source>
        <dbReference type="ARBA" id="ARBA00022475"/>
    </source>
</evidence>
<name>A0A840TS82_9BACT</name>
<evidence type="ECO:0000256" key="7">
    <source>
        <dbReference type="ARBA" id="ARBA00049663"/>
    </source>
</evidence>
<comment type="similarity">
    <text evidence="7">Belongs to the GntP permease family.</text>
</comment>
<dbReference type="PANTHER" id="PTHR30354">
    <property type="entry name" value="GNT FAMILY GLUCONATE TRANSPORTER"/>
    <property type="match status" value="1"/>
</dbReference>
<feature type="transmembrane region" description="Helical" evidence="8">
    <location>
        <begin position="164"/>
        <end position="182"/>
    </location>
</feature>
<keyword evidence="4 8" id="KW-0812">Transmembrane</keyword>
<feature type="transmembrane region" description="Helical" evidence="8">
    <location>
        <begin position="202"/>
        <end position="223"/>
    </location>
</feature>
<keyword evidence="10" id="KW-1185">Reference proteome</keyword>
<comment type="caution">
    <text evidence="9">The sequence shown here is derived from an EMBL/GenBank/DDBJ whole genome shotgun (WGS) entry which is preliminary data.</text>
</comment>
<proteinExistence type="inferred from homology"/>
<dbReference type="Pfam" id="PF02447">
    <property type="entry name" value="GntP_permease"/>
    <property type="match status" value="1"/>
</dbReference>
<evidence type="ECO:0000256" key="8">
    <source>
        <dbReference type="SAM" id="Phobius"/>
    </source>
</evidence>
<feature type="transmembrane region" description="Helical" evidence="8">
    <location>
        <begin position="127"/>
        <end position="152"/>
    </location>
</feature>
<dbReference type="GO" id="GO:0015128">
    <property type="term" value="F:gluconate transmembrane transporter activity"/>
    <property type="evidence" value="ECO:0007669"/>
    <property type="project" value="InterPro"/>
</dbReference>
<accession>A0A840TS82</accession>
<gene>
    <name evidence="9" type="ORF">HNQ92_005389</name>
</gene>
<dbReference type="AlphaFoldDB" id="A0A840TS82"/>
<reference evidence="9 10" key="1">
    <citation type="submission" date="2020-08" db="EMBL/GenBank/DDBJ databases">
        <title>Genomic Encyclopedia of Type Strains, Phase IV (KMG-IV): sequencing the most valuable type-strain genomes for metagenomic binning, comparative biology and taxonomic classification.</title>
        <authorList>
            <person name="Goeker M."/>
        </authorList>
    </citation>
    <scope>NUCLEOTIDE SEQUENCE [LARGE SCALE GENOMIC DNA]</scope>
    <source>
        <strain evidence="9 10">DSM 105074</strain>
    </source>
</reference>
<evidence type="ECO:0000313" key="10">
    <source>
        <dbReference type="Proteomes" id="UP000557307"/>
    </source>
</evidence>
<keyword evidence="6 8" id="KW-0472">Membrane</keyword>
<evidence type="ECO:0000256" key="4">
    <source>
        <dbReference type="ARBA" id="ARBA00022692"/>
    </source>
</evidence>
<feature type="transmembrane region" description="Helical" evidence="8">
    <location>
        <begin position="33"/>
        <end position="52"/>
    </location>
</feature>
<protein>
    <submittedName>
        <fullName evidence="9">GntP family gluconate:H+ symporter</fullName>
    </submittedName>
</protein>
<evidence type="ECO:0000256" key="1">
    <source>
        <dbReference type="ARBA" id="ARBA00004651"/>
    </source>
</evidence>
<dbReference type="InterPro" id="IPR003474">
    <property type="entry name" value="Glcn_transporter"/>
</dbReference>
<keyword evidence="2" id="KW-0813">Transport</keyword>
<evidence type="ECO:0000256" key="5">
    <source>
        <dbReference type="ARBA" id="ARBA00022989"/>
    </source>
</evidence>
<dbReference type="EMBL" id="JACHGF010000015">
    <property type="protein sequence ID" value="MBB5287226.1"/>
    <property type="molecule type" value="Genomic_DNA"/>
</dbReference>
<dbReference type="GO" id="GO:0005886">
    <property type="term" value="C:plasma membrane"/>
    <property type="evidence" value="ECO:0007669"/>
    <property type="project" value="UniProtKB-SubCell"/>
</dbReference>
<dbReference type="RefSeq" id="WP_184179118.1">
    <property type="nucleotide sequence ID" value="NZ_JACHGF010000015.1"/>
</dbReference>